<dbReference type="Pfam" id="PF01425">
    <property type="entry name" value="Amidase"/>
    <property type="match status" value="1"/>
</dbReference>
<name>A0A371PD02_9ACTN</name>
<evidence type="ECO:0000313" key="3">
    <source>
        <dbReference type="EMBL" id="REK73792.1"/>
    </source>
</evidence>
<feature type="domain" description="Amidase" evidence="2">
    <location>
        <begin position="28"/>
        <end position="430"/>
    </location>
</feature>
<feature type="region of interest" description="Disordered" evidence="1">
    <location>
        <begin position="237"/>
        <end position="262"/>
    </location>
</feature>
<accession>A0A371PD02</accession>
<dbReference type="InterPro" id="IPR000120">
    <property type="entry name" value="Amidase"/>
</dbReference>
<dbReference type="SUPFAM" id="SSF75304">
    <property type="entry name" value="Amidase signature (AS) enzymes"/>
    <property type="match status" value="1"/>
</dbReference>
<dbReference type="Proteomes" id="UP000265581">
    <property type="component" value="Unassembled WGS sequence"/>
</dbReference>
<organism evidence="3 4">
    <name type="scientific">Aeromicrobium endophyticum</name>
    <dbReference type="NCBI Taxonomy" id="2292704"/>
    <lineage>
        <taxon>Bacteria</taxon>
        <taxon>Bacillati</taxon>
        <taxon>Actinomycetota</taxon>
        <taxon>Actinomycetes</taxon>
        <taxon>Propionibacteriales</taxon>
        <taxon>Nocardioidaceae</taxon>
        <taxon>Aeromicrobium</taxon>
    </lineage>
</organism>
<dbReference type="InterPro" id="IPR020556">
    <property type="entry name" value="Amidase_CS"/>
</dbReference>
<proteinExistence type="predicted"/>
<dbReference type="PROSITE" id="PS00571">
    <property type="entry name" value="AMIDASES"/>
    <property type="match status" value="1"/>
</dbReference>
<dbReference type="PANTHER" id="PTHR11895">
    <property type="entry name" value="TRANSAMIDASE"/>
    <property type="match status" value="1"/>
</dbReference>
<dbReference type="InterPro" id="IPR036928">
    <property type="entry name" value="AS_sf"/>
</dbReference>
<comment type="caution">
    <text evidence="3">The sequence shown here is derived from an EMBL/GenBank/DDBJ whole genome shotgun (WGS) entry which is preliminary data.</text>
</comment>
<reference evidence="3 4" key="1">
    <citation type="submission" date="2018-08" db="EMBL/GenBank/DDBJ databases">
        <title>Aeromicrobium sp. M2KJ-4, whole genome shotgun sequence.</title>
        <authorList>
            <person name="Tuo L."/>
        </authorList>
    </citation>
    <scope>NUCLEOTIDE SEQUENCE [LARGE SCALE GENOMIC DNA]</scope>
    <source>
        <strain evidence="3 4">M2KJ-4</strain>
    </source>
</reference>
<dbReference type="InterPro" id="IPR023631">
    <property type="entry name" value="Amidase_dom"/>
</dbReference>
<evidence type="ECO:0000313" key="4">
    <source>
        <dbReference type="Proteomes" id="UP000265581"/>
    </source>
</evidence>
<evidence type="ECO:0000256" key="1">
    <source>
        <dbReference type="SAM" id="MobiDB-lite"/>
    </source>
</evidence>
<gene>
    <name evidence="3" type="ORF">DX116_09780</name>
</gene>
<dbReference type="GO" id="GO:0003824">
    <property type="term" value="F:catalytic activity"/>
    <property type="evidence" value="ECO:0007669"/>
    <property type="project" value="InterPro"/>
</dbReference>
<dbReference type="RefSeq" id="WP_119703900.1">
    <property type="nucleotide sequence ID" value="NZ_JBHSOI010000001.1"/>
</dbReference>
<dbReference type="OrthoDB" id="9811471at2"/>
<sequence length="439" mass="45774">MKRGYFATRSITDVADGLRAGRCSSVQLVDRALHDAARWQPSINAFATIDVAGAREAALTADRELARGVDRGPLHGVPVAVKDMIDVRGLPTGAGSLHFAGRTASTDADCVSALREAGAIIVGKTTTHEVANGPTGDRSATGPTRNPSSVDRMAGGSSSGSAAAVAAGVVPAALGTDTGGSVRIPAAMCGVVGLRPSQSALSTAGVQPLAPSMDTVGLLARSAADARCLWEALTGRHPSPAPRRRPPRIGWISPGQVHPTDSSVERVARGAVRAWVVEEVTMPVAADLRAAYQVIQGREAHEVHAGRLSAAPELFDVEVRDRLRRGGRHTDAQLLEARTIRQDGRRALEALLDRFDFLALPTVPLRTPLVDAREVDVEGTVVDVPRALLALTSPWSMTGTPSLSLPAGTVEGLPVGVQLIARLGAEADLLSMGDILGER</sequence>
<keyword evidence="4" id="KW-1185">Reference proteome</keyword>
<dbReference type="PANTHER" id="PTHR11895:SF176">
    <property type="entry name" value="AMIDASE AMID-RELATED"/>
    <property type="match status" value="1"/>
</dbReference>
<evidence type="ECO:0000259" key="2">
    <source>
        <dbReference type="Pfam" id="PF01425"/>
    </source>
</evidence>
<dbReference type="Gene3D" id="3.90.1300.10">
    <property type="entry name" value="Amidase signature (AS) domain"/>
    <property type="match status" value="1"/>
</dbReference>
<dbReference type="AlphaFoldDB" id="A0A371PD02"/>
<feature type="region of interest" description="Disordered" evidence="1">
    <location>
        <begin position="126"/>
        <end position="158"/>
    </location>
</feature>
<dbReference type="EMBL" id="QUBR01000001">
    <property type="protein sequence ID" value="REK73792.1"/>
    <property type="molecule type" value="Genomic_DNA"/>
</dbReference>
<protein>
    <submittedName>
        <fullName evidence="3">Amidase</fullName>
    </submittedName>
</protein>